<keyword evidence="2" id="KW-1185">Reference proteome</keyword>
<reference evidence="1" key="1">
    <citation type="submission" date="2020-10" db="EMBL/GenBank/DDBJ databases">
        <title>Mucilaginibacter mali sp. nov., isolated from rhizosphere soil of apple orchard.</title>
        <authorList>
            <person name="Lee J.-S."/>
            <person name="Kim H.S."/>
            <person name="Kim J.-S."/>
        </authorList>
    </citation>
    <scope>NUCLEOTIDE SEQUENCE</scope>
    <source>
        <strain evidence="1">KCTC 22746</strain>
    </source>
</reference>
<gene>
    <name evidence="1" type="ORF">IRJ16_18570</name>
</gene>
<sequence>MTAFYKKLNRFGRLVHQRSRDKQVDIANYFTVTHPGHPVVKNTDDAQPSLQFEDKCPRSVRKEVAELWKTVFGG</sequence>
<dbReference type="EMBL" id="JADFFL010000008">
    <property type="protein sequence ID" value="MBE9663894.1"/>
    <property type="molecule type" value="Genomic_DNA"/>
</dbReference>
<organism evidence="1 2">
    <name type="scientific">Mucilaginibacter myungsuensis</name>
    <dbReference type="NCBI Taxonomy" id="649104"/>
    <lineage>
        <taxon>Bacteria</taxon>
        <taxon>Pseudomonadati</taxon>
        <taxon>Bacteroidota</taxon>
        <taxon>Sphingobacteriia</taxon>
        <taxon>Sphingobacteriales</taxon>
        <taxon>Sphingobacteriaceae</taxon>
        <taxon>Mucilaginibacter</taxon>
    </lineage>
</organism>
<name>A0A929KYA1_9SPHI</name>
<protein>
    <submittedName>
        <fullName evidence="1">Uncharacterized protein</fullName>
    </submittedName>
</protein>
<proteinExistence type="predicted"/>
<dbReference type="Proteomes" id="UP000622475">
    <property type="component" value="Unassembled WGS sequence"/>
</dbReference>
<comment type="caution">
    <text evidence="1">The sequence shown here is derived from an EMBL/GenBank/DDBJ whole genome shotgun (WGS) entry which is preliminary data.</text>
</comment>
<evidence type="ECO:0000313" key="2">
    <source>
        <dbReference type="Proteomes" id="UP000622475"/>
    </source>
</evidence>
<evidence type="ECO:0000313" key="1">
    <source>
        <dbReference type="EMBL" id="MBE9663894.1"/>
    </source>
</evidence>
<dbReference type="RefSeq" id="WP_194113143.1">
    <property type="nucleotide sequence ID" value="NZ_JADFFL010000008.1"/>
</dbReference>
<accession>A0A929KYA1</accession>
<dbReference type="AlphaFoldDB" id="A0A929KYA1"/>